<dbReference type="EMBL" id="LSSM01003732">
    <property type="protein sequence ID" value="OMJ16961.1"/>
    <property type="molecule type" value="Genomic_DNA"/>
</dbReference>
<accession>A0A1R1XQQ3</accession>
<comment type="caution">
    <text evidence="2">The sequence shown here is derived from an EMBL/GenBank/DDBJ whole genome shotgun (WGS) entry which is preliminary data.</text>
</comment>
<sequence length="149" mass="16517">MYMKQNKKNSLEEHAVGFPDSCNNEVVLDGDLPAPNKPLAQVADELEAAQVPQLDAAVPAAYQEKLVVGNTRYRPAMPNQNRLKLKAMQIPNSDLRIRACRYQRRFIRPVAAIAAVQMVFVVFTSWASKSAALIVAANSRAWISVITHT</sequence>
<proteinExistence type="predicted"/>
<name>A0A1R1XQQ3_9FUNG</name>
<keyword evidence="1" id="KW-0472">Membrane</keyword>
<protein>
    <submittedName>
        <fullName evidence="2">Uncharacterized protein</fullName>
    </submittedName>
</protein>
<dbReference type="Proteomes" id="UP000187429">
    <property type="component" value="Unassembled WGS sequence"/>
</dbReference>
<organism evidence="2 3">
    <name type="scientific">Smittium culicis</name>
    <dbReference type="NCBI Taxonomy" id="133412"/>
    <lineage>
        <taxon>Eukaryota</taxon>
        <taxon>Fungi</taxon>
        <taxon>Fungi incertae sedis</taxon>
        <taxon>Zoopagomycota</taxon>
        <taxon>Kickxellomycotina</taxon>
        <taxon>Harpellomycetes</taxon>
        <taxon>Harpellales</taxon>
        <taxon>Legeriomycetaceae</taxon>
        <taxon>Smittium</taxon>
    </lineage>
</organism>
<keyword evidence="3" id="KW-1185">Reference proteome</keyword>
<evidence type="ECO:0000256" key="1">
    <source>
        <dbReference type="SAM" id="Phobius"/>
    </source>
</evidence>
<dbReference type="AlphaFoldDB" id="A0A1R1XQQ3"/>
<reference evidence="3" key="1">
    <citation type="submission" date="2017-01" db="EMBL/GenBank/DDBJ databases">
        <authorList>
            <person name="Wang Y."/>
            <person name="White M."/>
            <person name="Kvist S."/>
            <person name="Moncalvo J.-M."/>
        </authorList>
    </citation>
    <scope>NUCLEOTIDE SEQUENCE [LARGE SCALE GENOMIC DNA]</scope>
    <source>
        <strain evidence="3">ID-206-W2</strain>
    </source>
</reference>
<gene>
    <name evidence="2" type="ORF">AYI69_g7625</name>
</gene>
<evidence type="ECO:0000313" key="3">
    <source>
        <dbReference type="Proteomes" id="UP000187429"/>
    </source>
</evidence>
<keyword evidence="1" id="KW-1133">Transmembrane helix</keyword>
<evidence type="ECO:0000313" key="2">
    <source>
        <dbReference type="EMBL" id="OMJ16961.1"/>
    </source>
</evidence>
<keyword evidence="1" id="KW-0812">Transmembrane</keyword>
<feature type="transmembrane region" description="Helical" evidence="1">
    <location>
        <begin position="106"/>
        <end position="127"/>
    </location>
</feature>